<comment type="cofactor">
    <cofactor evidence="2">
        <name>Ca(2+)</name>
        <dbReference type="ChEBI" id="CHEBI:29108"/>
    </cofactor>
</comment>
<evidence type="ECO:0000256" key="2">
    <source>
        <dbReference type="RuleBase" id="RU363116"/>
    </source>
</evidence>
<keyword evidence="2" id="KW-0106">Calcium</keyword>
<evidence type="ECO:0000256" key="1">
    <source>
        <dbReference type="ARBA" id="ARBA00005350"/>
    </source>
</evidence>
<dbReference type="SUPFAM" id="SSF54518">
    <property type="entry name" value="Tubby C-terminal domain-like"/>
    <property type="match status" value="1"/>
</dbReference>
<protein>
    <recommendedName>
        <fullName evidence="2">Phospholipid scramblase</fullName>
    </recommendedName>
</protein>
<comment type="function">
    <text evidence="2">May mediate accelerated ATP-independent bidirectional transbilayer migration of phospholipids upon binding calcium ions that results in a loss of phospholipid asymmetry in the plasma membrane.</text>
</comment>
<dbReference type="AlphaFoldDB" id="A0A7E6ESI5"/>
<evidence type="ECO:0000313" key="3">
    <source>
        <dbReference type="Proteomes" id="UP000515154"/>
    </source>
</evidence>
<dbReference type="RefSeq" id="XP_036358303.1">
    <property type="nucleotide sequence ID" value="XM_036502410.1"/>
</dbReference>
<dbReference type="GO" id="GO:0017128">
    <property type="term" value="F:phospholipid scramblase activity"/>
    <property type="evidence" value="ECO:0007669"/>
    <property type="project" value="InterPro"/>
</dbReference>
<gene>
    <name evidence="4" type="primary">LOC115217317</name>
</gene>
<dbReference type="PANTHER" id="PTHR23248:SF63">
    <property type="entry name" value="PHOSPHOLIPID SCRAMBLASE"/>
    <property type="match status" value="1"/>
</dbReference>
<dbReference type="PANTHER" id="PTHR23248">
    <property type="entry name" value="PHOSPHOLIPID SCRAMBLASE-RELATED"/>
    <property type="match status" value="1"/>
</dbReference>
<reference evidence="4" key="1">
    <citation type="submission" date="2025-08" db="UniProtKB">
        <authorList>
            <consortium name="RefSeq"/>
        </authorList>
    </citation>
    <scope>IDENTIFICATION</scope>
</reference>
<evidence type="ECO:0000313" key="4">
    <source>
        <dbReference type="RefSeq" id="XP_036358303.1"/>
    </source>
</evidence>
<dbReference type="GO" id="GO:0005886">
    <property type="term" value="C:plasma membrane"/>
    <property type="evidence" value="ECO:0007669"/>
    <property type="project" value="TreeGrafter"/>
</dbReference>
<dbReference type="InterPro" id="IPR025659">
    <property type="entry name" value="Tubby-like_C"/>
</dbReference>
<keyword evidence="2" id="KW-0564">Palmitate</keyword>
<name>A0A7E6ESI5_9MOLL</name>
<keyword evidence="3" id="KW-1185">Reference proteome</keyword>
<dbReference type="Pfam" id="PF03803">
    <property type="entry name" value="Scramblase"/>
    <property type="match status" value="1"/>
</dbReference>
<organism evidence="3 4">
    <name type="scientific">Octopus sinensis</name>
    <name type="common">East Asian common octopus</name>
    <dbReference type="NCBI Taxonomy" id="2607531"/>
    <lineage>
        <taxon>Eukaryota</taxon>
        <taxon>Metazoa</taxon>
        <taxon>Spiralia</taxon>
        <taxon>Lophotrochozoa</taxon>
        <taxon>Mollusca</taxon>
        <taxon>Cephalopoda</taxon>
        <taxon>Coleoidea</taxon>
        <taxon>Octopodiformes</taxon>
        <taxon>Octopoda</taxon>
        <taxon>Incirrata</taxon>
        <taxon>Octopodidae</taxon>
        <taxon>Octopus</taxon>
    </lineage>
</organism>
<proteinExistence type="inferred from homology"/>
<dbReference type="InterPro" id="IPR005552">
    <property type="entry name" value="Scramblase"/>
</dbReference>
<comment type="similarity">
    <text evidence="1 2">Belongs to the phospholipid scramblase family.</text>
</comment>
<sequence>MSSPVTTQPAASDSKDNEQPPPGYGPPPPGYGPPPSGYGQPPPVGYAPPPGGYAPPQGGYAPPPGGYAPPPGGYAPPPGGYAPPPGGYAPQPGGYGPQPGAQGSQQWMTRPTVSNCPPGLEYLTMIDQILVKQQVELLEVVSGFECANKYIIVNSVGQQVYFAGEESSLCMRQCCGSARGFVMHISDNMAQEIMRITREFKCCAGCCWCACCEGCALEVTVEAPVGQVVGKVKQTCSFLQPLFDITTPDDDVVFRIKGPVCICDGPCCMQDQKFKVYDHDESNHIGTISKQYSGFVHEMVTAADNFGVTFPMDLDVKMKATMMGAVFLIDFMFFENKNKKDHD</sequence>
<dbReference type="Proteomes" id="UP000515154">
    <property type="component" value="Linkage group LG1"/>
</dbReference>
<keyword evidence="2" id="KW-0449">Lipoprotein</keyword>
<accession>A0A7E6ESI5</accession>
<dbReference type="KEGG" id="osn:115217317"/>